<keyword evidence="1" id="KW-0472">Membrane</keyword>
<feature type="transmembrane region" description="Helical" evidence="1">
    <location>
        <begin position="38"/>
        <end position="59"/>
    </location>
</feature>
<keyword evidence="1" id="KW-1133">Transmembrane helix</keyword>
<dbReference type="EMBL" id="CP150886">
    <property type="protein sequence ID" value="WZB88282.1"/>
    <property type="molecule type" value="Genomic_DNA"/>
</dbReference>
<dbReference type="RefSeq" id="WP_353931190.1">
    <property type="nucleotide sequence ID" value="NZ_CP150886.1"/>
</dbReference>
<sequence>MFIFGAIIFCILSAIFIFKVILPLFLKILQIEQYQRFVFNPFSIFIILFITILTSVWIYTQTVLIFSGNTEQFTNNISTLFNSDSMLKNSTNGSKQATKKPLLKNEDNAGNSDLLRTGFSISQYADCLKLYQQEDSEVNNSEALFFCQKTEKYCLSIQYLIKFSPEPNQEKKLTTGQTICKTKGWYKPFNQYSQDFNLN</sequence>
<reference evidence="2 3" key="1">
    <citation type="submission" date="2024-04" db="EMBL/GenBank/DDBJ databases">
        <title>Okeanomitos corallinicola gen. &amp; sp. nov. (Nostocales, Cyanobacteria), a new toxic marine heterocyst-forming cyanobacterium from a coral reef.</title>
        <authorList>
            <person name="Li H."/>
            <person name="Li R."/>
            <person name="Kang J."/>
            <person name="Hii K.S."/>
            <person name="Mohamed H.F."/>
            <person name="Xu X."/>
            <person name="Luo Z."/>
        </authorList>
    </citation>
    <scope>NUCLEOTIDE SEQUENCE [LARGE SCALE GENOMIC DNA]</scope>
    <source>
        <strain evidence="2 3">TIOX110</strain>
    </source>
</reference>
<accession>A0ABZ2UTI9</accession>
<evidence type="ECO:0000313" key="3">
    <source>
        <dbReference type="Proteomes" id="UP001483337"/>
    </source>
</evidence>
<evidence type="ECO:0000256" key="1">
    <source>
        <dbReference type="SAM" id="Phobius"/>
    </source>
</evidence>
<name>A0ABZ2UTI9_9CYAN</name>
<feature type="transmembrane region" description="Helical" evidence="1">
    <location>
        <begin position="6"/>
        <end position="26"/>
    </location>
</feature>
<keyword evidence="1" id="KW-0812">Transmembrane</keyword>
<organism evidence="2 3">
    <name type="scientific">Okeanomitos corallinicola TIOX110</name>
    <dbReference type="NCBI Taxonomy" id="3133117"/>
    <lineage>
        <taxon>Bacteria</taxon>
        <taxon>Bacillati</taxon>
        <taxon>Cyanobacteriota</taxon>
        <taxon>Cyanophyceae</taxon>
        <taxon>Nostocales</taxon>
        <taxon>Aphanizomenonaceae</taxon>
        <taxon>Okeanomitos</taxon>
    </lineage>
</organism>
<dbReference type="Proteomes" id="UP001483337">
    <property type="component" value="Chromosome"/>
</dbReference>
<gene>
    <name evidence="2" type="ORF">WJM97_00835</name>
</gene>
<proteinExistence type="predicted"/>
<evidence type="ECO:0000313" key="2">
    <source>
        <dbReference type="EMBL" id="WZB88282.1"/>
    </source>
</evidence>
<keyword evidence="3" id="KW-1185">Reference proteome</keyword>
<protein>
    <recommendedName>
        <fullName evidence="4">Transmembrane protein</fullName>
    </recommendedName>
</protein>
<evidence type="ECO:0008006" key="4">
    <source>
        <dbReference type="Google" id="ProtNLM"/>
    </source>
</evidence>